<dbReference type="Proteomes" id="UP001202289">
    <property type="component" value="Unassembled WGS sequence"/>
</dbReference>
<accession>A0ACC6AAE8</accession>
<protein>
    <submittedName>
        <fullName evidence="1">Dihydrofolate reductase</fullName>
    </submittedName>
</protein>
<sequence>MIISAMVAVGENNVIGKDNDLPWRLPNDWAYLKRITMGHSIILGRRNYESIGKSLDGRKNIVLTTNKDYKAEGCHIAYSIEDALSKCEGDRFFPTIDYSVWKELSVEKGIKDEKNHYEHHFHVFEKITQV</sequence>
<name>A0ACC6AAE8_9BACI</name>
<organism evidence="1 2">
    <name type="scientific">Bacillus cytotoxicus</name>
    <dbReference type="NCBI Taxonomy" id="580165"/>
    <lineage>
        <taxon>Bacteria</taxon>
        <taxon>Bacillati</taxon>
        <taxon>Bacillota</taxon>
        <taxon>Bacilli</taxon>
        <taxon>Bacillales</taxon>
        <taxon>Bacillaceae</taxon>
        <taxon>Bacillus</taxon>
        <taxon>Bacillus cereus group</taxon>
    </lineage>
</organism>
<evidence type="ECO:0000313" key="1">
    <source>
        <dbReference type="EMBL" id="MCM3737894.1"/>
    </source>
</evidence>
<keyword evidence="2" id="KW-1185">Reference proteome</keyword>
<reference evidence="1" key="1">
    <citation type="submission" date="2022-05" db="EMBL/GenBank/DDBJ databases">
        <title>Comparative Genomics of Spacecraft Associated Microbes.</title>
        <authorList>
            <person name="Tran M.T."/>
            <person name="Wright A."/>
            <person name="Seuylemezian A."/>
            <person name="Eisen J."/>
            <person name="Coil D."/>
        </authorList>
    </citation>
    <scope>NUCLEOTIDE SEQUENCE</scope>
    <source>
        <strain evidence="1">FAIRING 10M-2.2</strain>
    </source>
</reference>
<comment type="caution">
    <text evidence="1">The sequence shown here is derived from an EMBL/GenBank/DDBJ whole genome shotgun (WGS) entry which is preliminary data.</text>
</comment>
<dbReference type="EMBL" id="JAMBOP010000030">
    <property type="protein sequence ID" value="MCM3737894.1"/>
    <property type="molecule type" value="Genomic_DNA"/>
</dbReference>
<gene>
    <name evidence="1" type="ORF">M3215_19425</name>
</gene>
<proteinExistence type="predicted"/>
<evidence type="ECO:0000313" key="2">
    <source>
        <dbReference type="Proteomes" id="UP001202289"/>
    </source>
</evidence>